<dbReference type="PANTHER" id="PTHR12526">
    <property type="entry name" value="GLYCOSYLTRANSFERASE"/>
    <property type="match status" value="1"/>
</dbReference>
<dbReference type="InterPro" id="IPR028098">
    <property type="entry name" value="Glyco_trans_4-like_N"/>
</dbReference>
<dbReference type="GO" id="GO:0016740">
    <property type="term" value="F:transferase activity"/>
    <property type="evidence" value="ECO:0007669"/>
    <property type="project" value="UniProtKB-KW"/>
</dbReference>
<dbReference type="PANTHER" id="PTHR12526:SF623">
    <property type="entry name" value="WABG"/>
    <property type="match status" value="1"/>
</dbReference>
<keyword evidence="4" id="KW-1185">Reference proteome</keyword>
<gene>
    <name evidence="3" type="ORF">ASV53_18035</name>
</gene>
<dbReference type="Pfam" id="PF00534">
    <property type="entry name" value="Glycos_transf_1"/>
    <property type="match status" value="1"/>
</dbReference>
<protein>
    <submittedName>
        <fullName evidence="3">Glycosyl transferase family 1</fullName>
    </submittedName>
</protein>
<dbReference type="SUPFAM" id="SSF53756">
    <property type="entry name" value="UDP-Glycosyltransferase/glycogen phosphorylase"/>
    <property type="match status" value="1"/>
</dbReference>
<accession>A0ABX4FXE2</accession>
<dbReference type="CDD" id="cd03801">
    <property type="entry name" value="GT4_PimA-like"/>
    <property type="match status" value="1"/>
</dbReference>
<organism evidence="3 4">
    <name type="scientific">Photobacterium sanguinicancri</name>
    <dbReference type="NCBI Taxonomy" id="875932"/>
    <lineage>
        <taxon>Bacteria</taxon>
        <taxon>Pseudomonadati</taxon>
        <taxon>Pseudomonadota</taxon>
        <taxon>Gammaproteobacteria</taxon>
        <taxon>Vibrionales</taxon>
        <taxon>Vibrionaceae</taxon>
        <taxon>Photobacterium</taxon>
    </lineage>
</organism>
<proteinExistence type="predicted"/>
<comment type="caution">
    <text evidence="3">The sequence shown here is derived from an EMBL/GenBank/DDBJ whole genome shotgun (WGS) entry which is preliminary data.</text>
</comment>
<dbReference type="InterPro" id="IPR001296">
    <property type="entry name" value="Glyco_trans_1"/>
</dbReference>
<evidence type="ECO:0000313" key="4">
    <source>
        <dbReference type="Proteomes" id="UP000215999"/>
    </source>
</evidence>
<sequence length="406" mass="45859">MAVVAVKSVSAWHQSVLIRFIKPFRSNLLMTKLAIVRQQYRPDGGAEKIIARSLDGLKSADLDVSVITQAWPKNADSHYQIHQIDKAGLTRTAKVRNFTKNAQQRLTTQDFDIVQSHERLPGCNLYRAGDGVHAQWLNIKNRHATPLQKCWQKMDSFHRYILATERQMFESNELQKVICISNMVKQDILTHFTITEDKLVTIYNGINSNQFTPAWGEEQRQLRQELGLPQDKRILIFVGSGFERKGVKEAIQAVAKTNEDTLLLVVGKEKKIKFYQALAEQLGVNERVYFMGVRTDVAKLMAASDLLLHPAHYEPFGNVVLEAMAAGLGVIVSDFVGAKDLVEPNQNGFICEAFSADSIVDSLAKCETQSQLQQLGHNARHTAQQFTIERMVNDMTALYSTLMKER</sequence>
<dbReference type="Gene3D" id="3.40.50.2000">
    <property type="entry name" value="Glycogen Phosphorylase B"/>
    <property type="match status" value="2"/>
</dbReference>
<evidence type="ECO:0000259" key="2">
    <source>
        <dbReference type="Pfam" id="PF13439"/>
    </source>
</evidence>
<name>A0ABX4FXE2_9GAMM</name>
<feature type="domain" description="Glycosyl transferase family 1" evidence="1">
    <location>
        <begin position="219"/>
        <end position="381"/>
    </location>
</feature>
<keyword evidence="3" id="KW-0808">Transferase</keyword>
<dbReference type="Proteomes" id="UP000215999">
    <property type="component" value="Unassembled WGS sequence"/>
</dbReference>
<dbReference type="Pfam" id="PF13439">
    <property type="entry name" value="Glyco_transf_4"/>
    <property type="match status" value="1"/>
</dbReference>
<dbReference type="EMBL" id="NOIF01000147">
    <property type="protein sequence ID" value="OZS42505.1"/>
    <property type="molecule type" value="Genomic_DNA"/>
</dbReference>
<feature type="domain" description="Glycosyltransferase subfamily 4-like N-terminal" evidence="2">
    <location>
        <begin position="44"/>
        <end position="208"/>
    </location>
</feature>
<reference evidence="3 4" key="1">
    <citation type="journal article" date="2016" name="Antonie Van Leeuwenhoek">
        <title>Photobacterium sanguinicancri sp. nov. isolated from marine animals.</title>
        <authorList>
            <person name="Gomez-Gil B."/>
            <person name="Roque A."/>
            <person name="Rotllant G."/>
            <person name="Romalde J.L."/>
            <person name="Doce A."/>
            <person name="Eggermont M."/>
            <person name="Defoirdt T."/>
        </authorList>
    </citation>
    <scope>NUCLEOTIDE SEQUENCE [LARGE SCALE GENOMIC DNA]</scope>
    <source>
        <strain evidence="3 4">CAIM 1827</strain>
    </source>
</reference>
<evidence type="ECO:0000259" key="1">
    <source>
        <dbReference type="Pfam" id="PF00534"/>
    </source>
</evidence>
<evidence type="ECO:0000313" key="3">
    <source>
        <dbReference type="EMBL" id="OZS42505.1"/>
    </source>
</evidence>